<feature type="domain" description="Thiamine pyrophosphate enzyme central" evidence="10">
    <location>
        <begin position="243"/>
        <end position="340"/>
    </location>
</feature>
<accession>A0A9E7HEP5</accession>
<dbReference type="InterPro" id="IPR045025">
    <property type="entry name" value="HACL1-like"/>
</dbReference>
<evidence type="ECO:0000256" key="1">
    <source>
        <dbReference type="ARBA" id="ARBA00001964"/>
    </source>
</evidence>
<organism evidence="12 13">
    <name type="scientific">Musa troglodytarum</name>
    <name type="common">fe'i banana</name>
    <dbReference type="NCBI Taxonomy" id="320322"/>
    <lineage>
        <taxon>Eukaryota</taxon>
        <taxon>Viridiplantae</taxon>
        <taxon>Streptophyta</taxon>
        <taxon>Embryophyta</taxon>
        <taxon>Tracheophyta</taxon>
        <taxon>Spermatophyta</taxon>
        <taxon>Magnoliopsida</taxon>
        <taxon>Liliopsida</taxon>
        <taxon>Zingiberales</taxon>
        <taxon>Musaceae</taxon>
        <taxon>Musa</taxon>
    </lineage>
</organism>
<dbReference type="InterPro" id="IPR012000">
    <property type="entry name" value="Thiamin_PyroP_enz_cen_dom"/>
</dbReference>
<keyword evidence="13" id="KW-1185">Reference proteome</keyword>
<dbReference type="InterPro" id="IPR029061">
    <property type="entry name" value="THDP-binding"/>
</dbReference>
<dbReference type="EMBL" id="CP097510">
    <property type="protein sequence ID" value="URE31831.1"/>
    <property type="molecule type" value="Genomic_DNA"/>
</dbReference>
<dbReference type="SUPFAM" id="SSF52518">
    <property type="entry name" value="Thiamin diphosphate-binding fold (THDP-binding)"/>
    <property type="match status" value="1"/>
</dbReference>
<dbReference type="Pfam" id="PF00205">
    <property type="entry name" value="TPP_enzyme_M"/>
    <property type="match status" value="1"/>
</dbReference>
<evidence type="ECO:0000313" key="13">
    <source>
        <dbReference type="Proteomes" id="UP001055439"/>
    </source>
</evidence>
<dbReference type="PANTHER" id="PTHR43710">
    <property type="entry name" value="2-HYDROXYACYL-COA LYASE"/>
    <property type="match status" value="1"/>
</dbReference>
<dbReference type="OrthoDB" id="44190at2759"/>
<dbReference type="Proteomes" id="UP001055439">
    <property type="component" value="Chromosome 8"/>
</dbReference>
<evidence type="ECO:0000256" key="6">
    <source>
        <dbReference type="ARBA" id="ARBA00023239"/>
    </source>
</evidence>
<feature type="domain" description="Thiamine pyrophosphate enzyme TPP-binding" evidence="11">
    <location>
        <begin position="423"/>
        <end position="480"/>
    </location>
</feature>
<dbReference type="GO" id="GO:0005777">
    <property type="term" value="C:peroxisome"/>
    <property type="evidence" value="ECO:0007669"/>
    <property type="project" value="TreeGrafter"/>
</dbReference>
<comment type="catalytic activity">
    <reaction evidence="8">
        <text>an (R)-2-hydroxy-long-chain-fatty acyl-CoA = a long-chain fatty aldehyde + formyl-CoA</text>
        <dbReference type="Rhea" id="RHEA:67444"/>
        <dbReference type="ChEBI" id="CHEBI:17176"/>
        <dbReference type="ChEBI" id="CHEBI:57376"/>
        <dbReference type="ChEBI" id="CHEBI:170012"/>
        <dbReference type="EC" id="4.1.2.63"/>
    </reaction>
    <physiologicalReaction direction="left-to-right" evidence="8">
        <dbReference type="Rhea" id="RHEA:67445"/>
    </physiologicalReaction>
</comment>
<keyword evidence="5" id="KW-0786">Thiamine pyrophosphate</keyword>
<comment type="catalytic activity">
    <reaction evidence="7">
        <text>a 2-hydroxy-3-methyl fatty acyl-CoA = a 2-methyl-branched fatty aldehyde + formyl-CoA</text>
        <dbReference type="Rhea" id="RHEA:25375"/>
        <dbReference type="ChEBI" id="CHEBI:49188"/>
        <dbReference type="ChEBI" id="CHEBI:57376"/>
        <dbReference type="ChEBI" id="CHEBI:58783"/>
        <dbReference type="EC" id="4.1.2.63"/>
    </reaction>
    <physiologicalReaction direction="left-to-right" evidence="7">
        <dbReference type="Rhea" id="RHEA:25376"/>
    </physiologicalReaction>
</comment>
<evidence type="ECO:0000256" key="5">
    <source>
        <dbReference type="ARBA" id="ARBA00023052"/>
    </source>
</evidence>
<dbReference type="GO" id="GO:0030976">
    <property type="term" value="F:thiamine pyrophosphate binding"/>
    <property type="evidence" value="ECO:0007669"/>
    <property type="project" value="InterPro"/>
</dbReference>
<evidence type="ECO:0000256" key="4">
    <source>
        <dbReference type="ARBA" id="ARBA00022842"/>
    </source>
</evidence>
<gene>
    <name evidence="12" type="ORF">MUK42_17130</name>
</gene>
<dbReference type="InterPro" id="IPR011766">
    <property type="entry name" value="TPP_enzyme_TPP-bd"/>
</dbReference>
<dbReference type="InterPro" id="IPR029035">
    <property type="entry name" value="DHS-like_NAD/FAD-binding_dom"/>
</dbReference>
<evidence type="ECO:0000259" key="10">
    <source>
        <dbReference type="Pfam" id="PF00205"/>
    </source>
</evidence>
<keyword evidence="6" id="KW-0456">Lyase</keyword>
<evidence type="ECO:0000256" key="8">
    <source>
        <dbReference type="ARBA" id="ARBA00044454"/>
    </source>
</evidence>
<evidence type="ECO:0000256" key="2">
    <source>
        <dbReference type="ARBA" id="ARBA00007812"/>
    </source>
</evidence>
<comment type="similarity">
    <text evidence="2">Belongs to the TPP enzyme family.</text>
</comment>
<evidence type="ECO:0000313" key="12">
    <source>
        <dbReference type="EMBL" id="URE31831.1"/>
    </source>
</evidence>
<dbReference type="Gene3D" id="3.40.50.970">
    <property type="match status" value="1"/>
</dbReference>
<dbReference type="EC" id="4.1.2.63" evidence="9"/>
<evidence type="ECO:0000256" key="7">
    <source>
        <dbReference type="ARBA" id="ARBA00044451"/>
    </source>
</evidence>
<keyword evidence="3" id="KW-0479">Metal-binding</keyword>
<dbReference type="GO" id="GO:0001561">
    <property type="term" value="P:fatty acid alpha-oxidation"/>
    <property type="evidence" value="ECO:0007669"/>
    <property type="project" value="TreeGrafter"/>
</dbReference>
<dbReference type="SUPFAM" id="SSF52467">
    <property type="entry name" value="DHS-like NAD/FAD-binding domain"/>
    <property type="match status" value="1"/>
</dbReference>
<evidence type="ECO:0000256" key="9">
    <source>
        <dbReference type="ARBA" id="ARBA00044518"/>
    </source>
</evidence>
<name>A0A9E7HEP5_9LILI</name>
<evidence type="ECO:0000259" key="11">
    <source>
        <dbReference type="Pfam" id="PF02775"/>
    </source>
</evidence>
<reference evidence="12" key="1">
    <citation type="submission" date="2022-05" db="EMBL/GenBank/DDBJ databases">
        <title>The Musa troglodytarum L. genome provides insights into the mechanism of non-climacteric behaviour and enrichment of carotenoids.</title>
        <authorList>
            <person name="Wang J."/>
        </authorList>
    </citation>
    <scope>NUCLEOTIDE SEQUENCE</scope>
    <source>
        <tissue evidence="12">Leaf</tissue>
    </source>
</reference>
<protein>
    <recommendedName>
        <fullName evidence="9">2-hydroxyacyl-CoA lyase</fullName>
        <ecNumber evidence="9">4.1.2.63</ecNumber>
    </recommendedName>
</protein>
<dbReference type="GO" id="GO:0106359">
    <property type="term" value="F:2-hydroxyacyl-CoA lyase activity"/>
    <property type="evidence" value="ECO:0007669"/>
    <property type="project" value="UniProtKB-EC"/>
</dbReference>
<dbReference type="GO" id="GO:0000287">
    <property type="term" value="F:magnesium ion binding"/>
    <property type="evidence" value="ECO:0007669"/>
    <property type="project" value="InterPro"/>
</dbReference>
<proteinExistence type="inferred from homology"/>
<dbReference type="Gene3D" id="3.40.50.1220">
    <property type="entry name" value="TPP-binding domain"/>
    <property type="match status" value="1"/>
</dbReference>
<sequence length="538" mass="58314">MAIFSFPPPSFSPSPLPQPKRCPFLKPQIAPLSVASVPRRRRILRPAAAVPEIGALEEDQRSTIPLSKEESGVAASVKVLKAAASTRKVPAPEVLAALAVIKKEKAEPSSFLETLGGTESPGRTWMLIFTAQGRLEKGRYFPVTAVQRFDSAAKRIENGVYLGPIGCLTFEGKFSWKNRMLAFIFENIRIKVGLLGPLQINLGQAEREPTTKDPFFIWLYIDEEIAVAQGRGGGIAYWGRIVRAEEPLKKLIETTGIPFLPTPMGKGLVVDTHELAATAARSLAIGCCGVALVVGAWLHFGEPLKWSKDVKFILVDVSREEIELQKPHLGLVGDAKRVVELINKEIKDQPFCLGRSHPWVEAISKKVKDNVAKMEAQLAKDAVPFNFFAPVRIIRDAILAEGTPAPTLVSEVLNTMDVGRTVLVQNEPRTRLDAGTWGTMGVGLGYCIAAAVASPGRLVVAVEGDLGFGFSAMEVENLADTSEISVASCPNLDNGGVYGGDRRFPDEITGPCKDDPTPTSFVPHSAYHSLIEAFGWNS</sequence>
<dbReference type="AlphaFoldDB" id="A0A9E7HEP5"/>
<dbReference type="Pfam" id="PF02775">
    <property type="entry name" value="TPP_enzyme_C"/>
    <property type="match status" value="1"/>
</dbReference>
<keyword evidence="4" id="KW-0460">Magnesium</keyword>
<dbReference type="PANTHER" id="PTHR43710:SF2">
    <property type="entry name" value="2-HYDROXYACYL-COA LYASE 1"/>
    <property type="match status" value="1"/>
</dbReference>
<comment type="cofactor">
    <cofactor evidence="1">
        <name>thiamine diphosphate</name>
        <dbReference type="ChEBI" id="CHEBI:58937"/>
    </cofactor>
</comment>
<evidence type="ECO:0000256" key="3">
    <source>
        <dbReference type="ARBA" id="ARBA00022723"/>
    </source>
</evidence>